<sequence length="407" mass="45895">MDSRIEARPLRGEAPFALNEVFYSRTDSRGVIQIGNEIFRRVSDFAWDDLIGAPHKIIRHEDMPRGVFQLFWEILGNGDFFGGYIKNKSRDGLYYWVFAVVVPCEDGFLSARIKPTSKLFDKVAQGYADLLKEEQEGGLSPEESRDRLLAWCVDLGFENYEQFAANALADELMARDQGLEQAPDLSIERLRTMLANSDVLAEETRGLIDDFAAMRTIPHNLRVLASRIEPSGGPVTVLSQNYGSISQEMSNWFATHVLGKDSNFSKIKGQVSQSLFVAGVVRIFAECNKQLQRENHAVLDEEGRAHEQSLLRALAVVQEEHARTQLSDVNREAERITKICETMQRQLLGLSSTRVLCKIESARLPEDGHSLSDIIDQLGRFQQRISQRLQHISNLCSNDPKPADQPS</sequence>
<dbReference type="EMBL" id="CP016364">
    <property type="protein sequence ID" value="APG46225.1"/>
    <property type="molecule type" value="Genomic_DNA"/>
</dbReference>
<evidence type="ECO:0000259" key="1">
    <source>
        <dbReference type="Pfam" id="PF08447"/>
    </source>
</evidence>
<dbReference type="Pfam" id="PF08447">
    <property type="entry name" value="PAS_3"/>
    <property type="match status" value="1"/>
</dbReference>
<dbReference type="InterPro" id="IPR035965">
    <property type="entry name" value="PAS-like_dom_sf"/>
</dbReference>
<dbReference type="InterPro" id="IPR013655">
    <property type="entry name" value="PAS_fold_3"/>
</dbReference>
<dbReference type="Proteomes" id="UP000183859">
    <property type="component" value="Chromosome"/>
</dbReference>
<evidence type="ECO:0000313" key="2">
    <source>
        <dbReference type="EMBL" id="APG46225.1"/>
    </source>
</evidence>
<organism evidence="2 3">
    <name type="scientific">Phaeobacter porticola</name>
    <dbReference type="NCBI Taxonomy" id="1844006"/>
    <lineage>
        <taxon>Bacteria</taxon>
        <taxon>Pseudomonadati</taxon>
        <taxon>Pseudomonadota</taxon>
        <taxon>Alphaproteobacteria</taxon>
        <taxon>Rhodobacterales</taxon>
        <taxon>Roseobacteraceae</taxon>
        <taxon>Phaeobacter</taxon>
    </lineage>
</organism>
<dbReference type="AlphaFoldDB" id="A0A1L3I274"/>
<keyword evidence="2" id="KW-0675">Receptor</keyword>
<reference evidence="3" key="1">
    <citation type="submission" date="2016-07" db="EMBL/GenBank/DDBJ databases">
        <title>Phaeobacter portensis sp. nov., a tropodithietic acid producing bacterium isolated from a German harbor.</title>
        <authorList>
            <person name="Freese H.M."/>
            <person name="Bunk B."/>
            <person name="Breider S."/>
            <person name="Brinkhoff T."/>
        </authorList>
    </citation>
    <scope>NUCLEOTIDE SEQUENCE [LARGE SCALE GENOMIC DNA]</scope>
    <source>
        <strain evidence="3">P97</strain>
    </source>
</reference>
<dbReference type="Gene3D" id="3.30.450.20">
    <property type="entry name" value="PAS domain"/>
    <property type="match status" value="1"/>
</dbReference>
<dbReference type="KEGG" id="php:PhaeoP97_00789"/>
<dbReference type="SUPFAM" id="SSF55785">
    <property type="entry name" value="PYP-like sensor domain (PAS domain)"/>
    <property type="match status" value="1"/>
</dbReference>
<feature type="domain" description="PAS fold-3" evidence="1">
    <location>
        <begin position="36"/>
        <end position="104"/>
    </location>
</feature>
<dbReference type="STRING" id="1844006.PhaeoP97_00789"/>
<gene>
    <name evidence="2" type="ORF">PhaeoP97_00789</name>
</gene>
<proteinExistence type="predicted"/>
<evidence type="ECO:0000313" key="3">
    <source>
        <dbReference type="Proteomes" id="UP000183859"/>
    </source>
</evidence>
<name>A0A1L3I274_9RHOB</name>
<accession>A0A1L3I274</accession>
<protein>
    <submittedName>
        <fullName evidence="2">Aerotaxis receptor-like protein</fullName>
    </submittedName>
</protein>
<keyword evidence="3" id="KW-1185">Reference proteome</keyword>